<dbReference type="Proteomes" id="UP001595729">
    <property type="component" value="Unassembled WGS sequence"/>
</dbReference>
<reference evidence="4" key="1">
    <citation type="journal article" date="2019" name="Int. J. Syst. Evol. Microbiol.">
        <title>The Global Catalogue of Microorganisms (GCM) 10K type strain sequencing project: providing services to taxonomists for standard genome sequencing and annotation.</title>
        <authorList>
            <consortium name="The Broad Institute Genomics Platform"/>
            <consortium name="The Broad Institute Genome Sequencing Center for Infectious Disease"/>
            <person name="Wu L."/>
            <person name="Ma J."/>
        </authorList>
    </citation>
    <scope>NUCLEOTIDE SEQUENCE [LARGE SCALE GENOMIC DNA]</scope>
    <source>
        <strain evidence="4">KCTC 42501</strain>
    </source>
</reference>
<protein>
    <submittedName>
        <fullName evidence="3">Histidine phosphatase family protein</fullName>
        <ecNumber evidence="3">3.1.3.-</ecNumber>
    </submittedName>
</protein>
<dbReference type="PANTHER" id="PTHR48100">
    <property type="entry name" value="BROAD-SPECIFICITY PHOSPHATASE YOR283W-RELATED"/>
    <property type="match status" value="1"/>
</dbReference>
<dbReference type="Pfam" id="PF00300">
    <property type="entry name" value="His_Phos_1"/>
    <property type="match status" value="1"/>
</dbReference>
<keyword evidence="3" id="KW-0378">Hydrolase</keyword>
<evidence type="ECO:0000256" key="1">
    <source>
        <dbReference type="ARBA" id="ARBA00023152"/>
    </source>
</evidence>
<dbReference type="InterPro" id="IPR013078">
    <property type="entry name" value="His_Pase_superF_clade-1"/>
</dbReference>
<dbReference type="CDD" id="cd07067">
    <property type="entry name" value="HP_PGM_like"/>
    <property type="match status" value="1"/>
</dbReference>
<evidence type="ECO:0000313" key="4">
    <source>
        <dbReference type="Proteomes" id="UP001595729"/>
    </source>
</evidence>
<dbReference type="InterPro" id="IPR001345">
    <property type="entry name" value="PG/BPGM_mutase_AS"/>
</dbReference>
<dbReference type="SMART" id="SM00855">
    <property type="entry name" value="PGAM"/>
    <property type="match status" value="1"/>
</dbReference>
<dbReference type="RefSeq" id="WP_382175042.1">
    <property type="nucleotide sequence ID" value="NZ_JBHRXX010000006.1"/>
</dbReference>
<sequence>MPLTLLLARHGETDLNTEERWQGRIDAPLNAAGLAQAQRLANELPTGIGVIVASPMQRARQTAEPAAARLGLPIAFDADFRERDFGVFDGLTEAEAAAQFPELAARNAAYRWDLEPPGAEPTRDVVERVARGLQRLRERHAGQTVLLVSHGFVVRCLRHLIDGVPEAEFFTAARIANGQFLTRTLPP</sequence>
<dbReference type="PIRSF" id="PIRSF000709">
    <property type="entry name" value="6PFK_2-Ptase"/>
    <property type="match status" value="1"/>
</dbReference>
<accession>A0ABV7W4R8</accession>
<dbReference type="EMBL" id="JBHRXX010000006">
    <property type="protein sequence ID" value="MFC3684810.1"/>
    <property type="molecule type" value="Genomic_DNA"/>
</dbReference>
<keyword evidence="2" id="KW-0413">Isomerase</keyword>
<keyword evidence="4" id="KW-1185">Reference proteome</keyword>
<dbReference type="Gene3D" id="3.40.50.1240">
    <property type="entry name" value="Phosphoglycerate mutase-like"/>
    <property type="match status" value="1"/>
</dbReference>
<comment type="caution">
    <text evidence="3">The sequence shown here is derived from an EMBL/GenBank/DDBJ whole genome shotgun (WGS) entry which is preliminary data.</text>
</comment>
<dbReference type="SUPFAM" id="SSF53254">
    <property type="entry name" value="Phosphoglycerate mutase-like"/>
    <property type="match status" value="1"/>
</dbReference>
<dbReference type="EC" id="3.1.3.-" evidence="3"/>
<evidence type="ECO:0000313" key="3">
    <source>
        <dbReference type="EMBL" id="MFC3684810.1"/>
    </source>
</evidence>
<dbReference type="InterPro" id="IPR050275">
    <property type="entry name" value="PGM_Phosphatase"/>
</dbReference>
<name>A0ABV7W4R8_9BURK</name>
<dbReference type="PANTHER" id="PTHR48100:SF1">
    <property type="entry name" value="HISTIDINE PHOSPHATASE FAMILY PROTEIN-RELATED"/>
    <property type="match status" value="1"/>
</dbReference>
<dbReference type="GO" id="GO:0016787">
    <property type="term" value="F:hydrolase activity"/>
    <property type="evidence" value="ECO:0007669"/>
    <property type="project" value="UniProtKB-KW"/>
</dbReference>
<keyword evidence="1" id="KW-0324">Glycolysis</keyword>
<dbReference type="PROSITE" id="PS00175">
    <property type="entry name" value="PG_MUTASE"/>
    <property type="match status" value="1"/>
</dbReference>
<dbReference type="InterPro" id="IPR029033">
    <property type="entry name" value="His_PPase_superfam"/>
</dbReference>
<proteinExistence type="predicted"/>
<gene>
    <name evidence="3" type="ORF">ACFOPI_14500</name>
</gene>
<organism evidence="3 4">
    <name type="scientific">Hydrogenophaga luteola</name>
    <dbReference type="NCBI Taxonomy" id="1591122"/>
    <lineage>
        <taxon>Bacteria</taxon>
        <taxon>Pseudomonadati</taxon>
        <taxon>Pseudomonadota</taxon>
        <taxon>Betaproteobacteria</taxon>
        <taxon>Burkholderiales</taxon>
        <taxon>Comamonadaceae</taxon>
        <taxon>Hydrogenophaga</taxon>
    </lineage>
</organism>
<evidence type="ECO:0000256" key="2">
    <source>
        <dbReference type="ARBA" id="ARBA00023235"/>
    </source>
</evidence>